<name>A0A6J4QMG9_9ACTN</name>
<dbReference type="SUPFAM" id="SSF52540">
    <property type="entry name" value="P-loop containing nucleoside triphosphate hydrolases"/>
    <property type="match status" value="1"/>
</dbReference>
<evidence type="ECO:0000259" key="3">
    <source>
        <dbReference type="Pfam" id="PF00685"/>
    </source>
</evidence>
<dbReference type="AlphaFoldDB" id="A0A6J4QMG9"/>
<dbReference type="GO" id="GO:0008146">
    <property type="term" value="F:sulfotransferase activity"/>
    <property type="evidence" value="ECO:0007669"/>
    <property type="project" value="InterPro"/>
</dbReference>
<accession>A0A6J4QMG9</accession>
<dbReference type="PANTHER" id="PTHR11783">
    <property type="entry name" value="SULFOTRANSFERASE SULT"/>
    <property type="match status" value="1"/>
</dbReference>
<evidence type="ECO:0000256" key="1">
    <source>
        <dbReference type="ARBA" id="ARBA00005771"/>
    </source>
</evidence>
<dbReference type="InterPro" id="IPR027417">
    <property type="entry name" value="P-loop_NTPase"/>
</dbReference>
<sequence length="279" mass="32610">MNSFLKGFRLREAILKSGVPDTLSARANELVRLGMVHLLSGAVPLYVVNEFPKSGGTWVGQMLSRVLSVPFPRNRFPVLRPSIMHGHYLSPFGLKNTVAVWRDGRDVMVSWYHQQLFPHEHRNDAQIKRTRREISFNNYENVYENLPAFIEYAFTKPHSPGFSWADFVRRWHHLENVVHVRYEDLRRDTPTELQRIVRELTGSKLDAEEAVAVADEFSFERQSGRRSGEENKKSFLRKGMVGDWKEQFSPEAREVFDRHAGRELILLDYEKNRDWVKKG</sequence>
<evidence type="ECO:0000313" key="4">
    <source>
        <dbReference type="EMBL" id="CAA9444142.1"/>
    </source>
</evidence>
<dbReference type="InterPro" id="IPR000863">
    <property type="entry name" value="Sulfotransferase_dom"/>
</dbReference>
<feature type="domain" description="Sulfotransferase" evidence="3">
    <location>
        <begin position="97"/>
        <end position="263"/>
    </location>
</feature>
<organism evidence="4">
    <name type="scientific">uncultured Rubrobacteraceae bacterium</name>
    <dbReference type="NCBI Taxonomy" id="349277"/>
    <lineage>
        <taxon>Bacteria</taxon>
        <taxon>Bacillati</taxon>
        <taxon>Actinomycetota</taxon>
        <taxon>Rubrobacteria</taxon>
        <taxon>Rubrobacterales</taxon>
        <taxon>Rubrobacteraceae</taxon>
        <taxon>environmental samples</taxon>
    </lineage>
</organism>
<proteinExistence type="inferred from homology"/>
<dbReference type="Pfam" id="PF00685">
    <property type="entry name" value="Sulfotransfer_1"/>
    <property type="match status" value="1"/>
</dbReference>
<reference evidence="4" key="1">
    <citation type="submission" date="2020-02" db="EMBL/GenBank/DDBJ databases">
        <authorList>
            <person name="Meier V. D."/>
        </authorList>
    </citation>
    <scope>NUCLEOTIDE SEQUENCE</scope>
    <source>
        <strain evidence="4">AVDCRST_MAG37</strain>
    </source>
</reference>
<protein>
    <submittedName>
        <fullName evidence="4">FIG140336: TPR domain protein</fullName>
    </submittedName>
</protein>
<gene>
    <name evidence="4" type="ORF">AVDCRST_MAG37-1654</name>
</gene>
<dbReference type="Gene3D" id="3.40.50.300">
    <property type="entry name" value="P-loop containing nucleotide triphosphate hydrolases"/>
    <property type="match status" value="1"/>
</dbReference>
<comment type="similarity">
    <text evidence="1">Belongs to the sulfotransferase 1 family.</text>
</comment>
<dbReference type="EMBL" id="CADCVD010000074">
    <property type="protein sequence ID" value="CAA9444142.1"/>
    <property type="molecule type" value="Genomic_DNA"/>
</dbReference>
<evidence type="ECO:0000256" key="2">
    <source>
        <dbReference type="ARBA" id="ARBA00022679"/>
    </source>
</evidence>
<keyword evidence="2" id="KW-0808">Transferase</keyword>